<dbReference type="PANTHER" id="PTHR22573">
    <property type="entry name" value="PHOSPHOHEXOMUTASE FAMILY MEMBER"/>
    <property type="match status" value="1"/>
</dbReference>
<evidence type="ECO:0000313" key="12">
    <source>
        <dbReference type="Proteomes" id="UP000009061"/>
    </source>
</evidence>
<dbReference type="Pfam" id="PF00408">
    <property type="entry name" value="PGM_PMM_IV"/>
    <property type="match status" value="1"/>
</dbReference>
<gene>
    <name evidence="11" type="primary">pgm</name>
    <name evidence="11" type="synonym">blu</name>
    <name evidence="11" type="ORF">WIGMOR_0337</name>
</gene>
<keyword evidence="6" id="KW-0413">Isomerase</keyword>
<dbReference type="PANTHER" id="PTHR22573:SF57">
    <property type="entry name" value="PHOSPHOGLUCOMUTASE"/>
    <property type="match status" value="1"/>
</dbReference>
<keyword evidence="3" id="KW-0597">Phosphoprotein</keyword>
<dbReference type="SUPFAM" id="SSF55957">
    <property type="entry name" value="Phosphoglucomutase, C-terminal domain"/>
    <property type="match status" value="1"/>
</dbReference>
<dbReference type="GO" id="GO:0046872">
    <property type="term" value="F:metal ion binding"/>
    <property type="evidence" value="ECO:0007669"/>
    <property type="project" value="UniProtKB-KW"/>
</dbReference>
<feature type="domain" description="Alpha-D-phosphohexomutase C-terminal" evidence="7">
    <location>
        <begin position="491"/>
        <end position="527"/>
    </location>
</feature>
<dbReference type="Gene3D" id="3.30.310.50">
    <property type="entry name" value="Alpha-D-phosphohexomutase, C-terminal domain"/>
    <property type="match status" value="1"/>
</dbReference>
<dbReference type="Gene3D" id="3.40.120.10">
    <property type="entry name" value="Alpha-D-Glucose-1,6-Bisphosphate, subunit A, domain 3"/>
    <property type="match status" value="3"/>
</dbReference>
<dbReference type="InterPro" id="IPR016055">
    <property type="entry name" value="A-D-PHexomutase_a/b/a-I/II/III"/>
</dbReference>
<dbReference type="InterPro" id="IPR045244">
    <property type="entry name" value="PGM"/>
</dbReference>
<dbReference type="Pfam" id="PF02878">
    <property type="entry name" value="PGM_PMM_I"/>
    <property type="match status" value="1"/>
</dbReference>
<keyword evidence="5" id="KW-0460">Magnesium</keyword>
<dbReference type="AlphaFoldDB" id="H6Q5X6"/>
<dbReference type="Pfam" id="PF02879">
    <property type="entry name" value="PGM_PMM_II"/>
    <property type="match status" value="1"/>
</dbReference>
<dbReference type="InterPro" id="IPR005845">
    <property type="entry name" value="A-D-PHexomutase_a/b/a-II"/>
</dbReference>
<dbReference type="Proteomes" id="UP000009061">
    <property type="component" value="Chromosome"/>
</dbReference>
<comment type="similarity">
    <text evidence="2">Belongs to the phosphohexose mutase family.</text>
</comment>
<dbReference type="InterPro" id="IPR005843">
    <property type="entry name" value="A-D-PHexomutase_C"/>
</dbReference>
<feature type="domain" description="Alpha-D-phosphohexomutase alpha/beta/alpha" evidence="8">
    <location>
        <begin position="41"/>
        <end position="181"/>
    </location>
</feature>
<dbReference type="InterPro" id="IPR005846">
    <property type="entry name" value="A-D-PHexomutase_a/b/a-III"/>
</dbReference>
<feature type="domain" description="Alpha-D-phosphohexomutase alpha/beta/alpha" evidence="9">
    <location>
        <begin position="211"/>
        <end position="315"/>
    </location>
</feature>
<evidence type="ECO:0000313" key="11">
    <source>
        <dbReference type="EMBL" id="AFA41172.1"/>
    </source>
</evidence>
<dbReference type="eggNOG" id="COG0033">
    <property type="taxonomic scope" value="Bacteria"/>
</dbReference>
<dbReference type="Pfam" id="PF02880">
    <property type="entry name" value="PGM_PMM_III"/>
    <property type="match status" value="1"/>
</dbReference>
<dbReference type="InterPro" id="IPR036900">
    <property type="entry name" value="A-D-PHexomutase_C_sf"/>
</dbReference>
<dbReference type="PRINTS" id="PR00509">
    <property type="entry name" value="PGMPMM"/>
</dbReference>
<evidence type="ECO:0000259" key="10">
    <source>
        <dbReference type="Pfam" id="PF02880"/>
    </source>
</evidence>
<dbReference type="GO" id="GO:0004614">
    <property type="term" value="F:phosphoglucomutase activity"/>
    <property type="evidence" value="ECO:0007669"/>
    <property type="project" value="InterPro"/>
</dbReference>
<accession>H6Q5X6</accession>
<dbReference type="EMBL" id="CP003315">
    <property type="protein sequence ID" value="AFA41172.1"/>
    <property type="molecule type" value="Genomic_DNA"/>
</dbReference>
<feature type="domain" description="Alpha-D-phosphohexomutase alpha/beta/alpha" evidence="10">
    <location>
        <begin position="322"/>
        <end position="437"/>
    </location>
</feature>
<proteinExistence type="inferred from homology"/>
<dbReference type="GO" id="GO:0005975">
    <property type="term" value="P:carbohydrate metabolic process"/>
    <property type="evidence" value="ECO:0007669"/>
    <property type="project" value="InterPro"/>
</dbReference>
<keyword evidence="4" id="KW-0479">Metal-binding</keyword>
<protein>
    <submittedName>
        <fullName evidence="11">Phosphoglucomutase</fullName>
    </submittedName>
</protein>
<dbReference type="InterPro" id="IPR005844">
    <property type="entry name" value="A-D-PHexomutase_a/b/a-I"/>
</dbReference>
<dbReference type="RefSeq" id="WP_014354111.1">
    <property type="nucleotide sequence ID" value="NC_016893.1"/>
</dbReference>
<reference evidence="11 12" key="1">
    <citation type="journal article" date="2012" name="MBio">
        <title>Insight into the transmission biology and species-specific functional capabilities of tsetse (Diptera: glossinidae) obligate symbiont wigglesworthia.</title>
        <authorList>
            <person name="Rio R.V."/>
            <person name="Symula R.E."/>
            <person name="Wang J."/>
            <person name="Lohs C."/>
            <person name="Wu Y.N."/>
            <person name="Snyder A.K."/>
            <person name="Bjornson R.D."/>
            <person name="Oshima K."/>
            <person name="Biehl B.S."/>
            <person name="Perna N.T."/>
            <person name="Hattori M."/>
            <person name="Aksoy S."/>
        </authorList>
    </citation>
    <scope>NUCLEOTIDE SEQUENCE [LARGE SCALE GENOMIC DNA]</scope>
    <source>
        <strain evidence="11">WGM</strain>
    </source>
</reference>
<organism evidence="11 12">
    <name type="scientific">Wigglesworthia glossinidia endosymbiont of Glossina morsitans morsitans</name>
    <name type="common">Yale colony</name>
    <dbReference type="NCBI Taxonomy" id="1142511"/>
    <lineage>
        <taxon>Bacteria</taxon>
        <taxon>Pseudomonadati</taxon>
        <taxon>Pseudomonadota</taxon>
        <taxon>Gammaproteobacteria</taxon>
        <taxon>Enterobacterales</taxon>
        <taxon>Erwiniaceae</taxon>
        <taxon>Wigglesworthia</taxon>
    </lineage>
</organism>
<evidence type="ECO:0000256" key="1">
    <source>
        <dbReference type="ARBA" id="ARBA00001946"/>
    </source>
</evidence>
<dbReference type="HOGENOM" id="CLU_016950_8_1_6"/>
<evidence type="ECO:0000259" key="9">
    <source>
        <dbReference type="Pfam" id="PF02879"/>
    </source>
</evidence>
<dbReference type="GO" id="GO:0005829">
    <property type="term" value="C:cytosol"/>
    <property type="evidence" value="ECO:0007669"/>
    <property type="project" value="TreeGrafter"/>
</dbReference>
<dbReference type="OrthoDB" id="9806956at2"/>
<evidence type="ECO:0000259" key="7">
    <source>
        <dbReference type="Pfam" id="PF00408"/>
    </source>
</evidence>
<name>H6Q5X6_WIGGL</name>
<sequence>MYLQSLKSGKKPQKSDLIYPDKLITQYYSQIPYENKKLKNIKFGTSGYRGTSKKFTFNEIHVLAISQAIVEERKLLGIHGPCFIGKDTHALSEPAFCSVLEVLTANNIDVIIQSNNMHVSTPIISHAILNYNKASKRKADGIIITSSHNPPEFGGIKYNIFTGGPANFFITNKIESKVNAILKNGIFKIKRISLIYAKQIGKIHEHDIIQKYILSLSNIVNMQLISSSQINLVIDPLGGSSLFCWQLIEEYYKCNIKIVNTKIDYTFYFLNLDYDGILRIDCASKSTLKHLSQFSNQADLGFANDPDGDRHAILNKTCLISPNHYLSIAMHYLLSYRSNWSQNVGVGKTYVSSVMMEKIAQHFNRKLINTPVGFKWFSNFLFEGSLGLCGEESSGATFLCFNGSPWSTDKDGIIMCLLAAEIVAKTEKTLIEYYSKLEKMFGYFYYDRYEFHFLNKKQYLKNNINIDNLQSCIITEDKIVFCIIISLEIFVKFKNGWIAIRPSGTENLYRVYCESFIDTVHLKKLKKSANKIIKLLFN</sequence>
<evidence type="ECO:0000256" key="5">
    <source>
        <dbReference type="ARBA" id="ARBA00022842"/>
    </source>
</evidence>
<evidence type="ECO:0000256" key="3">
    <source>
        <dbReference type="ARBA" id="ARBA00022553"/>
    </source>
</evidence>
<comment type="cofactor">
    <cofactor evidence="1">
        <name>Mg(2+)</name>
        <dbReference type="ChEBI" id="CHEBI:18420"/>
    </cofactor>
</comment>
<keyword evidence="12" id="KW-1185">Reference proteome</keyword>
<dbReference type="SUPFAM" id="SSF53738">
    <property type="entry name" value="Phosphoglucomutase, first 3 domains"/>
    <property type="match status" value="3"/>
</dbReference>
<evidence type="ECO:0000256" key="6">
    <source>
        <dbReference type="ARBA" id="ARBA00023235"/>
    </source>
</evidence>
<dbReference type="STRING" id="1142511.WIGMOR_0337"/>
<dbReference type="KEGG" id="wgl:WIGMOR_0337"/>
<evidence type="ECO:0000256" key="2">
    <source>
        <dbReference type="ARBA" id="ARBA00010231"/>
    </source>
</evidence>
<evidence type="ECO:0000256" key="4">
    <source>
        <dbReference type="ARBA" id="ARBA00022723"/>
    </source>
</evidence>
<dbReference type="InterPro" id="IPR005841">
    <property type="entry name" value="Alpha-D-phosphohexomutase_SF"/>
</dbReference>
<evidence type="ECO:0000259" key="8">
    <source>
        <dbReference type="Pfam" id="PF02878"/>
    </source>
</evidence>